<dbReference type="RefSeq" id="WP_257717047.1">
    <property type="nucleotide sequence ID" value="NZ_JANJOU010000012.1"/>
</dbReference>
<dbReference type="SUPFAM" id="SSF55154">
    <property type="entry name" value="CYTH-like phosphatases"/>
    <property type="match status" value="1"/>
</dbReference>
<dbReference type="PROSITE" id="PS51707">
    <property type="entry name" value="CYTH"/>
    <property type="match status" value="1"/>
</dbReference>
<dbReference type="PANTHER" id="PTHR40114">
    <property type="entry name" value="SLR0698 PROTEIN"/>
    <property type="match status" value="1"/>
</dbReference>
<evidence type="ECO:0000313" key="2">
    <source>
        <dbReference type="EMBL" id="MCR0983378.1"/>
    </source>
</evidence>
<dbReference type="Pfam" id="PF01928">
    <property type="entry name" value="CYTH"/>
    <property type="match status" value="1"/>
</dbReference>
<dbReference type="InterPro" id="IPR033469">
    <property type="entry name" value="CYTH-like_dom_sf"/>
</dbReference>
<dbReference type="Gene3D" id="2.40.320.10">
    <property type="entry name" value="Hypothetical Protein Pfu-838710-001"/>
    <property type="match status" value="1"/>
</dbReference>
<comment type="caution">
    <text evidence="2">The sequence shown here is derived from an EMBL/GenBank/DDBJ whole genome shotgun (WGS) entry which is preliminary data.</text>
</comment>
<dbReference type="CDD" id="cd07891">
    <property type="entry name" value="CYTH-like_CthTTM-like_1"/>
    <property type="match status" value="1"/>
</dbReference>
<dbReference type="InterPro" id="IPR023577">
    <property type="entry name" value="CYTH_domain"/>
</dbReference>
<evidence type="ECO:0000313" key="3">
    <source>
        <dbReference type="Proteomes" id="UP001524642"/>
    </source>
</evidence>
<organism evidence="2 3">
    <name type="scientific">Roseomonas populi</name>
    <dbReference type="NCBI Taxonomy" id="3121582"/>
    <lineage>
        <taxon>Bacteria</taxon>
        <taxon>Pseudomonadati</taxon>
        <taxon>Pseudomonadota</taxon>
        <taxon>Alphaproteobacteria</taxon>
        <taxon>Acetobacterales</taxon>
        <taxon>Roseomonadaceae</taxon>
        <taxon>Roseomonas</taxon>
    </lineage>
</organism>
<dbReference type="Proteomes" id="UP001524642">
    <property type="component" value="Unassembled WGS sequence"/>
</dbReference>
<keyword evidence="3" id="KW-1185">Reference proteome</keyword>
<name>A0ABT1X5J8_9PROT</name>
<proteinExistence type="predicted"/>
<dbReference type="PIRSF" id="PIRSF016487">
    <property type="entry name" value="CYTH_UCP016487"/>
    <property type="match status" value="1"/>
</dbReference>
<feature type="domain" description="CYTH" evidence="1">
    <location>
        <begin position="2"/>
        <end position="148"/>
    </location>
</feature>
<sequence>MAMEIERKFLIVGDAWKVGVVETLVLRDGLLARFGEGKVRVRHGGDRAWITVKGPRDGISRAEFEYEIPLAEAEEIFSLCDMPHVEKVRHIVPYEGLTWAIDVHQGALSGIEFAEVELDYPEQPIPMPPWAGEEVTHDPRYRKATLLSRNAELLRGRTA</sequence>
<accession>A0ABT1X5J8</accession>
<dbReference type="InterPro" id="IPR012042">
    <property type="entry name" value="NeuTTM/CthTTM-like"/>
</dbReference>
<evidence type="ECO:0000259" key="1">
    <source>
        <dbReference type="PROSITE" id="PS51707"/>
    </source>
</evidence>
<reference evidence="2 3" key="1">
    <citation type="submission" date="2022-06" db="EMBL/GenBank/DDBJ databases">
        <title>Roseomonas CN29.</title>
        <authorList>
            <person name="Cheng Y."/>
            <person name="He X."/>
        </authorList>
    </citation>
    <scope>NUCLEOTIDE SEQUENCE [LARGE SCALE GENOMIC DNA]</scope>
    <source>
        <strain evidence="2 3">CN29</strain>
    </source>
</reference>
<dbReference type="EMBL" id="JANJOU010000012">
    <property type="protein sequence ID" value="MCR0983378.1"/>
    <property type="molecule type" value="Genomic_DNA"/>
</dbReference>
<gene>
    <name evidence="2" type="ORF">NRP21_15080</name>
</gene>
<protein>
    <submittedName>
        <fullName evidence="2">CYTH domain-containing protein</fullName>
    </submittedName>
</protein>
<dbReference type="PANTHER" id="PTHR40114:SF1">
    <property type="entry name" value="SLR0698 PROTEIN"/>
    <property type="match status" value="1"/>
</dbReference>
<dbReference type="SMART" id="SM01118">
    <property type="entry name" value="CYTH"/>
    <property type="match status" value="1"/>
</dbReference>